<dbReference type="Pfam" id="PF00753">
    <property type="entry name" value="Lactamase_B"/>
    <property type="match status" value="1"/>
</dbReference>
<sequence>MLLRFCIGVVSGVGLTQYLSVLPPLTVTYYLLISIFVLSIGCLAIYGYKKPYTASLSKKIIGFYQTYQQGIKSILFYLLGFILAFSYCLWLAHQRLDNVLAEEHIGKVSRLLVRVTDIALYDVDSVRFDVEVLDAPFLKGIPDTIRVQWLLSKQFNLYQKKPADHIPLIRPGQVWEMSLKLKVPNTLLNPGGFDNEQFLFRENIRALGTVKGTPTLLKTADHTLSTWIQSWRHDVRANMQPFLEGKRYGAVILALVMGDQQGITQEDWKLFNQTGMTHLVSISGSHITMLSGLAALIALFLLKRIRYKHKRLSEFINIWLIAGGIAVLTALLYCLLAGWGVPAQRTFLMLLMVYLMQLFKYKLSLPSLFLVVAVFVLLLDPWAILTTGFYLSFGAVAVLHQLLARFQLAKIHQQQATSKYSLYMVLLKEWVVLQGAMTVALAPFLMVFFHQISLIAPLVNAYAIFTVGMIITPMALCLGILSVINPWDTLNQWIADSCHYLLEKVMQLSQWLSELSWAMIDFADQPIWVLALCVAGILLGLLPQGIPFKGLAIFLLLPAFYFQDKTIAEGEWQMWAFDIGQGGAILVKTRHHYMLFDTGIRSSVNNNSGERVLLPAFRALGIKQLDALVVSHADLDHSGGMSSLVEQFFIHKVYASFKVDAFIDHEARLLDREISSVNPDLSYQVCAKGVSFSFDGVVFRFLNKPITTLPMKSKNEQSCVLSIEGKYHRVLLTGDIGKAQEKEIQWHPYDIVQVPHHGSHSSSSQIFIEQVSPQIAFAQTGFNNQFKHPHQVVKEAWQKQGSLFLNTAETGALYFRSTVLGLQHEQWREKYRRYWHR</sequence>
<evidence type="ECO:0000256" key="4">
    <source>
        <dbReference type="ARBA" id="ARBA00022989"/>
    </source>
</evidence>
<dbReference type="SMART" id="SM00849">
    <property type="entry name" value="Lactamase_B"/>
    <property type="match status" value="1"/>
</dbReference>
<dbReference type="Gene3D" id="3.60.15.10">
    <property type="entry name" value="Ribonuclease Z/Hydroxyacylglutathione hydrolase-like"/>
    <property type="match status" value="1"/>
</dbReference>
<dbReference type="GO" id="GO:0005886">
    <property type="term" value="C:plasma membrane"/>
    <property type="evidence" value="ECO:0007669"/>
    <property type="project" value="UniProtKB-SubCell"/>
</dbReference>
<evidence type="ECO:0000313" key="8">
    <source>
        <dbReference type="EMBL" id="NEN75411.1"/>
    </source>
</evidence>
<dbReference type="NCBIfam" id="TIGR00361">
    <property type="entry name" value="ComEC_Rec2"/>
    <property type="match status" value="1"/>
</dbReference>
<proteinExistence type="predicted"/>
<dbReference type="SUPFAM" id="SSF56281">
    <property type="entry name" value="Metallo-hydrolase/oxidoreductase"/>
    <property type="match status" value="1"/>
</dbReference>
<feature type="transmembrane region" description="Helical" evidence="6">
    <location>
        <begin position="27"/>
        <end position="48"/>
    </location>
</feature>
<dbReference type="NCBIfam" id="TIGR00360">
    <property type="entry name" value="ComEC_N-term"/>
    <property type="match status" value="1"/>
</dbReference>
<keyword evidence="2" id="KW-1003">Cell membrane</keyword>
<feature type="transmembrane region" description="Helical" evidence="6">
    <location>
        <begin position="430"/>
        <end position="449"/>
    </location>
</feature>
<evidence type="ECO:0000256" key="3">
    <source>
        <dbReference type="ARBA" id="ARBA00022692"/>
    </source>
</evidence>
<evidence type="ECO:0000313" key="9">
    <source>
        <dbReference type="Proteomes" id="UP000477651"/>
    </source>
</evidence>
<dbReference type="CDD" id="cd07731">
    <property type="entry name" value="ComA-like_MBL-fold"/>
    <property type="match status" value="1"/>
</dbReference>
<dbReference type="InterPro" id="IPR035681">
    <property type="entry name" value="ComA-like_MBL"/>
</dbReference>
<dbReference type="Proteomes" id="UP000477651">
    <property type="component" value="Unassembled WGS sequence"/>
</dbReference>
<dbReference type="GO" id="GO:0030420">
    <property type="term" value="P:establishment of competence for transformation"/>
    <property type="evidence" value="ECO:0007669"/>
    <property type="project" value="InterPro"/>
</dbReference>
<keyword evidence="3 6" id="KW-0812">Transmembrane</keyword>
<feature type="transmembrane region" description="Helical" evidence="6">
    <location>
        <begin position="314"/>
        <end position="333"/>
    </location>
</feature>
<comment type="caution">
    <text evidence="8">The sequence shown here is derived from an EMBL/GenBank/DDBJ whole genome shotgun (WGS) entry which is preliminary data.</text>
</comment>
<feature type="transmembrane region" description="Helical" evidence="6">
    <location>
        <begin position="368"/>
        <end position="393"/>
    </location>
</feature>
<evidence type="ECO:0000256" key="2">
    <source>
        <dbReference type="ARBA" id="ARBA00022475"/>
    </source>
</evidence>
<dbReference type="RefSeq" id="WP_163764087.1">
    <property type="nucleotide sequence ID" value="NZ_JAAGYR010000005.1"/>
</dbReference>
<dbReference type="EMBL" id="JAAGYR010000005">
    <property type="protein sequence ID" value="NEN75411.1"/>
    <property type="molecule type" value="Genomic_DNA"/>
</dbReference>
<dbReference type="PANTHER" id="PTHR30619">
    <property type="entry name" value="DNA INTERNALIZATION/COMPETENCE PROTEIN COMEC/REC2"/>
    <property type="match status" value="1"/>
</dbReference>
<feature type="domain" description="Metallo-beta-lactamase" evidence="7">
    <location>
        <begin position="581"/>
        <end position="782"/>
    </location>
</feature>
<evidence type="ECO:0000256" key="5">
    <source>
        <dbReference type="ARBA" id="ARBA00023136"/>
    </source>
</evidence>
<dbReference type="InterPro" id="IPR025405">
    <property type="entry name" value="DUF4131"/>
</dbReference>
<reference evidence="8 9" key="1">
    <citation type="submission" date="2020-02" db="EMBL/GenBank/DDBJ databases">
        <title>Pelistega sp. NLN82 were isolated from wild rodents of the Hainan Island.</title>
        <authorList>
            <person name="Niu N."/>
            <person name="Zhou J."/>
        </authorList>
    </citation>
    <scope>NUCLEOTIDE SEQUENCE [LARGE SCALE GENOMIC DNA]</scope>
    <source>
        <strain evidence="8 9">NLN82</strain>
    </source>
</reference>
<keyword evidence="9" id="KW-1185">Reference proteome</keyword>
<dbReference type="InterPro" id="IPR004477">
    <property type="entry name" value="ComEC_N"/>
</dbReference>
<dbReference type="InterPro" id="IPR052159">
    <property type="entry name" value="Competence_DNA_uptake"/>
</dbReference>
<feature type="transmembrane region" description="Helical" evidence="6">
    <location>
        <begin position="74"/>
        <end position="92"/>
    </location>
</feature>
<gene>
    <name evidence="8" type="ORF">F9B74_03600</name>
</gene>
<keyword evidence="4 6" id="KW-1133">Transmembrane helix</keyword>
<dbReference type="Pfam" id="PF03772">
    <property type="entry name" value="Competence"/>
    <property type="match status" value="1"/>
</dbReference>
<comment type="subcellular location">
    <subcellularLocation>
        <location evidence="1">Cell membrane</location>
        <topology evidence="1">Multi-pass membrane protein</topology>
    </subcellularLocation>
</comment>
<evidence type="ECO:0000259" key="7">
    <source>
        <dbReference type="SMART" id="SM00849"/>
    </source>
</evidence>
<feature type="transmembrane region" description="Helical" evidence="6">
    <location>
        <begin position="339"/>
        <end position="356"/>
    </location>
</feature>
<dbReference type="AlphaFoldDB" id="A0A6L9Y4T7"/>
<dbReference type="InterPro" id="IPR001279">
    <property type="entry name" value="Metallo-B-lactamas"/>
</dbReference>
<dbReference type="Pfam" id="PF13567">
    <property type="entry name" value="DUF4131"/>
    <property type="match status" value="1"/>
</dbReference>
<protein>
    <submittedName>
        <fullName evidence="8">DNA internalization-related competence protein ComEC/Rec2</fullName>
    </submittedName>
</protein>
<keyword evidence="5 6" id="KW-0472">Membrane</keyword>
<feature type="transmembrane region" description="Helical" evidence="6">
    <location>
        <begin position="279"/>
        <end position="302"/>
    </location>
</feature>
<evidence type="ECO:0000256" key="6">
    <source>
        <dbReference type="SAM" id="Phobius"/>
    </source>
</evidence>
<feature type="transmembrane region" description="Helical" evidence="6">
    <location>
        <begin position="461"/>
        <end position="484"/>
    </location>
</feature>
<dbReference type="InterPro" id="IPR004797">
    <property type="entry name" value="Competence_ComEC/Rec2"/>
</dbReference>
<name>A0A6L9Y4T7_9BURK</name>
<dbReference type="InterPro" id="IPR036866">
    <property type="entry name" value="RibonucZ/Hydroxyglut_hydro"/>
</dbReference>
<dbReference type="PANTHER" id="PTHR30619:SF1">
    <property type="entry name" value="RECOMBINATION PROTEIN 2"/>
    <property type="match status" value="1"/>
</dbReference>
<evidence type="ECO:0000256" key="1">
    <source>
        <dbReference type="ARBA" id="ARBA00004651"/>
    </source>
</evidence>
<organism evidence="8 9">
    <name type="scientific">Pelistega ratti</name>
    <dbReference type="NCBI Taxonomy" id="2652177"/>
    <lineage>
        <taxon>Bacteria</taxon>
        <taxon>Pseudomonadati</taxon>
        <taxon>Pseudomonadota</taxon>
        <taxon>Betaproteobacteria</taxon>
        <taxon>Burkholderiales</taxon>
        <taxon>Alcaligenaceae</taxon>
        <taxon>Pelistega</taxon>
    </lineage>
</organism>
<feature type="transmembrane region" description="Helical" evidence="6">
    <location>
        <begin position="527"/>
        <end position="557"/>
    </location>
</feature>
<accession>A0A6L9Y4T7</accession>